<reference evidence="1" key="1">
    <citation type="submission" date="2023-06" db="EMBL/GenBank/DDBJ databases">
        <title>Gordonia sp. nov. and Pseudochrobactrum sp. nov., two species isolated from the burying beetle Nicrophorus vespilloides.</title>
        <authorList>
            <person name="Poehlein A."/>
            <person name="Guzman J."/>
            <person name="Daniel R."/>
            <person name="Vilcinskas A."/>
        </authorList>
    </citation>
    <scope>NUCLEOTIDE SEQUENCE</scope>
    <source>
        <strain evidence="1">MP11Mi</strain>
    </source>
</reference>
<dbReference type="AlphaFoldDB" id="A0AA97CTN3"/>
<evidence type="ECO:0000313" key="1">
    <source>
        <dbReference type="EMBL" id="WOC10942.1"/>
    </source>
</evidence>
<sequence>MLLILADCSLQGYAATLRDGVRAFALRTALWYGVFDVLGE</sequence>
<protein>
    <submittedName>
        <fullName evidence="1">Uncharacterized protein</fullName>
    </submittedName>
</protein>
<organism evidence="1">
    <name type="scientific">Gordonia sp. MP11Mi</name>
    <dbReference type="NCBI Taxonomy" id="3022769"/>
    <lineage>
        <taxon>Bacteria</taxon>
        <taxon>Bacillati</taxon>
        <taxon>Actinomycetota</taxon>
        <taxon>Actinomycetes</taxon>
        <taxon>Mycobacteriales</taxon>
        <taxon>Gordoniaceae</taxon>
        <taxon>Gordonia</taxon>
    </lineage>
</organism>
<name>A0AA97CTN3_9ACTN</name>
<gene>
    <name evidence="1" type="ORF">MP11Mi_00010</name>
</gene>
<accession>A0AA97CTN3</accession>
<proteinExistence type="predicted"/>
<dbReference type="EMBL" id="CP128986">
    <property type="protein sequence ID" value="WOC10942.1"/>
    <property type="molecule type" value="Genomic_DNA"/>
</dbReference>